<keyword evidence="2 5" id="KW-0812">Transmembrane</keyword>
<dbReference type="InterPro" id="IPR019109">
    <property type="entry name" value="MamF_MmsF"/>
</dbReference>
<evidence type="ECO:0000256" key="5">
    <source>
        <dbReference type="SAM" id="Phobius"/>
    </source>
</evidence>
<feature type="transmembrane region" description="Helical" evidence="5">
    <location>
        <begin position="32"/>
        <end position="52"/>
    </location>
</feature>
<accession>A0A2S1LT59</accession>
<protein>
    <recommendedName>
        <fullName evidence="8">DUF4870 domain-containing protein</fullName>
    </recommendedName>
</protein>
<dbReference type="KEGG" id="fki:FK004_17615"/>
<reference evidence="6 7" key="1">
    <citation type="submission" date="2017-04" db="EMBL/GenBank/DDBJ databases">
        <title>Complete genome sequence of Flavobacterium kingsejong AJ004.</title>
        <authorList>
            <person name="Lee P.C."/>
        </authorList>
    </citation>
    <scope>NUCLEOTIDE SEQUENCE [LARGE SCALE GENOMIC DNA]</scope>
    <source>
        <strain evidence="6 7">AJ004</strain>
    </source>
</reference>
<name>A0A2S1LT59_9FLAO</name>
<evidence type="ECO:0000256" key="2">
    <source>
        <dbReference type="ARBA" id="ARBA00022692"/>
    </source>
</evidence>
<evidence type="ECO:0008006" key="8">
    <source>
        <dbReference type="Google" id="ProtNLM"/>
    </source>
</evidence>
<dbReference type="EMBL" id="CP020919">
    <property type="protein sequence ID" value="AWG26919.1"/>
    <property type="molecule type" value="Genomic_DNA"/>
</dbReference>
<feature type="transmembrane region" description="Helical" evidence="5">
    <location>
        <begin position="121"/>
        <end position="148"/>
    </location>
</feature>
<keyword evidence="7" id="KW-1185">Reference proteome</keyword>
<evidence type="ECO:0000256" key="3">
    <source>
        <dbReference type="ARBA" id="ARBA00022989"/>
    </source>
</evidence>
<proteinExistence type="predicted"/>
<dbReference type="AlphaFoldDB" id="A0A2S1LT59"/>
<feature type="transmembrane region" description="Helical" evidence="5">
    <location>
        <begin position="73"/>
        <end position="93"/>
    </location>
</feature>
<organism evidence="6 7">
    <name type="scientific">Flavobacterium kingsejongi</name>
    <dbReference type="NCBI Taxonomy" id="1678728"/>
    <lineage>
        <taxon>Bacteria</taxon>
        <taxon>Pseudomonadati</taxon>
        <taxon>Bacteroidota</taxon>
        <taxon>Flavobacteriia</taxon>
        <taxon>Flavobacteriales</taxon>
        <taxon>Flavobacteriaceae</taxon>
        <taxon>Flavobacterium</taxon>
    </lineage>
</organism>
<keyword evidence="3 5" id="KW-1133">Transmembrane helix</keyword>
<dbReference type="Proteomes" id="UP000244677">
    <property type="component" value="Chromosome"/>
</dbReference>
<evidence type="ECO:0000256" key="1">
    <source>
        <dbReference type="ARBA" id="ARBA00004141"/>
    </source>
</evidence>
<dbReference type="Pfam" id="PF09685">
    <property type="entry name" value="MamF_MmsF"/>
    <property type="match status" value="1"/>
</dbReference>
<keyword evidence="4 5" id="KW-0472">Membrane</keyword>
<evidence type="ECO:0000256" key="4">
    <source>
        <dbReference type="ARBA" id="ARBA00023136"/>
    </source>
</evidence>
<gene>
    <name evidence="6" type="ORF">FK004_17615</name>
</gene>
<evidence type="ECO:0000313" key="7">
    <source>
        <dbReference type="Proteomes" id="UP000244677"/>
    </source>
</evidence>
<dbReference type="OrthoDB" id="9808930at2"/>
<comment type="subcellular location">
    <subcellularLocation>
        <location evidence="1">Membrane</location>
        <topology evidence="1">Multi-pass membrane protein</topology>
    </subcellularLocation>
</comment>
<dbReference type="RefSeq" id="WP_108738418.1">
    <property type="nucleotide sequence ID" value="NZ_CP020919.1"/>
</dbReference>
<sequence>MEASIKIEEQNIDNQLTAANKNLAALLHLSTFTQYFIPFGNYVIPIILWNIGKKESSFVDFHGKQTLNFQLSIFLYTLLLAIIAVPIFFFTLLKNLDFNAVINNEQTFEITDWDFSNISGLVLVAATSILLFIFLKLAEFFLVIYAAVKAANGEQYTYPLSIKFFK</sequence>
<evidence type="ECO:0000313" key="6">
    <source>
        <dbReference type="EMBL" id="AWG26919.1"/>
    </source>
</evidence>